<reference evidence="2 3" key="1">
    <citation type="submission" date="2017-06" db="EMBL/GenBank/DDBJ databases">
        <authorList>
            <person name="Kim H.J."/>
            <person name="Triplett B.A."/>
        </authorList>
    </citation>
    <scope>NUCLEOTIDE SEQUENCE [LARGE SCALE GENOMIC DNA]</scope>
</reference>
<dbReference type="GeneID" id="40088640"/>
<feature type="transmembrane region" description="Helical" evidence="1">
    <location>
        <begin position="99"/>
        <end position="120"/>
    </location>
</feature>
<accession>A0A2L0V0V9</accession>
<sequence>MVHFVNDKEKETYERLSNMTESDRLDHLKKNDDDLKVWNSYYIRRNWPDNVRPMLWDDFERVESLGINVDTNEVVVMPTVDKSERIVFENNKSPLLSGFIWGIAVVVVAGGTLSILDYFLN</sequence>
<keyword evidence="1" id="KW-1133">Transmembrane helix</keyword>
<dbReference type="RefSeq" id="YP_009612302.1">
    <property type="nucleotide sequence ID" value="NC_042013.1"/>
</dbReference>
<protein>
    <submittedName>
        <fullName evidence="2">Uncharacterized protein</fullName>
    </submittedName>
</protein>
<dbReference type="Proteomes" id="UP000223025">
    <property type="component" value="Segment"/>
</dbReference>
<proteinExistence type="predicted"/>
<name>A0A2L0V0V9_9CAUD</name>
<keyword evidence="1" id="KW-0812">Transmembrane</keyword>
<evidence type="ECO:0000313" key="2">
    <source>
        <dbReference type="EMBL" id="AUZ95396.1"/>
    </source>
</evidence>
<organism evidence="2 3">
    <name type="scientific">Agrobacterium phage Atu_ph07</name>
    <dbReference type="NCBI Taxonomy" id="2024264"/>
    <lineage>
        <taxon>Viruses</taxon>
        <taxon>Duplodnaviria</taxon>
        <taxon>Heunggongvirae</taxon>
        <taxon>Uroviricota</taxon>
        <taxon>Caudoviricetes</taxon>
        <taxon>Polybotosvirus</taxon>
        <taxon>Polybotosvirus Atuph07</taxon>
    </lineage>
</organism>
<evidence type="ECO:0000313" key="3">
    <source>
        <dbReference type="Proteomes" id="UP000223025"/>
    </source>
</evidence>
<keyword evidence="3" id="KW-1185">Reference proteome</keyword>
<dbReference type="EMBL" id="MF403008">
    <property type="protein sequence ID" value="AUZ95396.1"/>
    <property type="molecule type" value="Genomic_DNA"/>
</dbReference>
<keyword evidence="1" id="KW-0472">Membrane</keyword>
<dbReference type="KEGG" id="vg:40088640"/>
<evidence type="ECO:0000256" key="1">
    <source>
        <dbReference type="SAM" id="Phobius"/>
    </source>
</evidence>